<dbReference type="Proteomes" id="UP000320179">
    <property type="component" value="Chromosome"/>
</dbReference>
<dbReference type="PANTHER" id="PTHR34205">
    <property type="entry name" value="TRANSMEMBRANE PROTEIN"/>
    <property type="match status" value="1"/>
</dbReference>
<dbReference type="Pfam" id="PF06127">
    <property type="entry name" value="Mpo1-like"/>
    <property type="match status" value="1"/>
</dbReference>
<evidence type="ECO:0008006" key="4">
    <source>
        <dbReference type="Google" id="ProtNLM"/>
    </source>
</evidence>
<keyword evidence="1" id="KW-0812">Transmembrane</keyword>
<gene>
    <name evidence="2" type="ORF">BHS09_35480</name>
</gene>
<reference evidence="2 3" key="1">
    <citation type="journal article" date="2019" name="Science">
        <title>Social genes are selection hotspots in kin groups of a soil microbe.</title>
        <authorList>
            <person name="Wielgoss S."/>
            <person name="Wolfensberger R."/>
            <person name="Sun L."/>
            <person name="Fiegna F."/>
            <person name="Velicer G.J."/>
        </authorList>
    </citation>
    <scope>NUCLEOTIDE SEQUENCE [LARGE SCALE GENOMIC DNA]</scope>
    <source>
        <strain evidence="2 3">MC3.5.9c15</strain>
    </source>
</reference>
<evidence type="ECO:0000313" key="3">
    <source>
        <dbReference type="Proteomes" id="UP000320179"/>
    </source>
</evidence>
<dbReference type="InterPro" id="IPR009305">
    <property type="entry name" value="Mpo1-like"/>
</dbReference>
<keyword evidence="1" id="KW-0472">Membrane</keyword>
<protein>
    <recommendedName>
        <fullName evidence="4">DUF962 domain-containing protein</fullName>
    </recommendedName>
</protein>
<evidence type="ECO:0000256" key="1">
    <source>
        <dbReference type="SAM" id="Phobius"/>
    </source>
</evidence>
<name>A0AAE6KVT9_MYXXA</name>
<keyword evidence="1" id="KW-1133">Transmembrane helix</keyword>
<dbReference type="PANTHER" id="PTHR34205:SF2">
    <property type="entry name" value="DUF962 DOMAIN-CONTAINING PROTEIN"/>
    <property type="match status" value="1"/>
</dbReference>
<sequence>MSDRIETYAEFWPFYLREHALPSTRWLHFTGTSLGLGLGVTAVATGRGALVPAALVAAYGFAWFSHFVIERNKPASFKYPLWSFISDFRMAGLMAIGRLAPHLERARAGGVGSGEVARAVPATQQAR</sequence>
<feature type="transmembrane region" description="Helical" evidence="1">
    <location>
        <begin position="50"/>
        <end position="69"/>
    </location>
</feature>
<evidence type="ECO:0000313" key="2">
    <source>
        <dbReference type="EMBL" id="QDE71858.1"/>
    </source>
</evidence>
<organism evidence="2 3">
    <name type="scientific">Myxococcus xanthus</name>
    <dbReference type="NCBI Taxonomy" id="34"/>
    <lineage>
        <taxon>Bacteria</taxon>
        <taxon>Pseudomonadati</taxon>
        <taxon>Myxococcota</taxon>
        <taxon>Myxococcia</taxon>
        <taxon>Myxococcales</taxon>
        <taxon>Cystobacterineae</taxon>
        <taxon>Myxococcaceae</taxon>
        <taxon>Myxococcus</taxon>
    </lineage>
</organism>
<dbReference type="RefSeq" id="WP_140800363.1">
    <property type="nucleotide sequence ID" value="NZ_CP017169.1"/>
</dbReference>
<dbReference type="AlphaFoldDB" id="A0AAE6KVT9"/>
<accession>A0AAE6KVT9</accession>
<proteinExistence type="predicted"/>
<dbReference type="EMBL" id="CP017174">
    <property type="protein sequence ID" value="QDE71858.1"/>
    <property type="molecule type" value="Genomic_DNA"/>
</dbReference>
<feature type="transmembrane region" description="Helical" evidence="1">
    <location>
        <begin position="26"/>
        <end position="44"/>
    </location>
</feature>